<organism evidence="2 3">
    <name type="scientific">Glutamicibacter ardleyensis</name>
    <dbReference type="NCBI Taxonomy" id="225894"/>
    <lineage>
        <taxon>Bacteria</taxon>
        <taxon>Bacillati</taxon>
        <taxon>Actinomycetota</taxon>
        <taxon>Actinomycetes</taxon>
        <taxon>Micrococcales</taxon>
        <taxon>Micrococcaceae</taxon>
        <taxon>Glutamicibacter</taxon>
    </lineage>
</organism>
<keyword evidence="1" id="KW-1133">Transmembrane helix</keyword>
<protein>
    <submittedName>
        <fullName evidence="2">Uncharacterized protein</fullName>
    </submittedName>
</protein>
<feature type="transmembrane region" description="Helical" evidence="1">
    <location>
        <begin position="386"/>
        <end position="405"/>
    </location>
</feature>
<evidence type="ECO:0000313" key="3">
    <source>
        <dbReference type="Proteomes" id="UP000606115"/>
    </source>
</evidence>
<keyword evidence="1" id="KW-0472">Membrane</keyword>
<gene>
    <name evidence="2" type="ORF">GCM10007173_20540</name>
</gene>
<feature type="transmembrane region" description="Helical" evidence="1">
    <location>
        <begin position="324"/>
        <end position="343"/>
    </location>
</feature>
<evidence type="ECO:0000313" key="2">
    <source>
        <dbReference type="EMBL" id="GGJ61612.1"/>
    </source>
</evidence>
<dbReference type="Proteomes" id="UP000606115">
    <property type="component" value="Unassembled WGS sequence"/>
</dbReference>
<reference evidence="3" key="1">
    <citation type="journal article" date="2019" name="Int. J. Syst. Evol. Microbiol.">
        <title>The Global Catalogue of Microorganisms (GCM) 10K type strain sequencing project: providing services to taxonomists for standard genome sequencing and annotation.</title>
        <authorList>
            <consortium name="The Broad Institute Genomics Platform"/>
            <consortium name="The Broad Institute Genome Sequencing Center for Infectious Disease"/>
            <person name="Wu L."/>
            <person name="Ma J."/>
        </authorList>
    </citation>
    <scope>NUCLEOTIDE SEQUENCE [LARGE SCALE GENOMIC DNA]</scope>
    <source>
        <strain evidence="3">CGMCC 1.3685</strain>
    </source>
</reference>
<feature type="transmembrane region" description="Helical" evidence="1">
    <location>
        <begin position="290"/>
        <end position="312"/>
    </location>
</feature>
<dbReference type="EMBL" id="BMKX01000004">
    <property type="protein sequence ID" value="GGJ61612.1"/>
    <property type="molecule type" value="Genomic_DNA"/>
</dbReference>
<accession>A0ABQ2DKL5</accession>
<comment type="caution">
    <text evidence="2">The sequence shown here is derived from an EMBL/GenBank/DDBJ whole genome shotgun (WGS) entry which is preliminary data.</text>
</comment>
<name>A0ABQ2DKL5_9MICC</name>
<feature type="transmembrane region" description="Helical" evidence="1">
    <location>
        <begin position="363"/>
        <end position="380"/>
    </location>
</feature>
<evidence type="ECO:0000256" key="1">
    <source>
        <dbReference type="SAM" id="Phobius"/>
    </source>
</evidence>
<keyword evidence="3" id="KW-1185">Reference proteome</keyword>
<sequence length="421" mass="46472">MANSDGDSLRSMVIASPKWVHRRIQTIDHTTPGRILLKNSLDVTAPISAKIAGTKSRVIIPIAVLDKRVLSGWWVTDSAGSPLAVISQDRSRTLVQDMLVSFLAQFGIILSTNSAVQKRLLSFINNSEAIAAVAPNALLNAYPQLHDVNPEALFIKDFIQLLSRSWVVLVEVPEDVLGRRIIINYGYDLPSNEVRRPSIWSSTDNDVYSLDVPDPGFSRSLHLQVLVPPELTIFEMSLEHGSASGEVNRAISSAARLGPIAHVQNMNFIPRFAKAAVEFRLRPARGGISAFTRWSLFFSWALIFFSLSIWIGPTEYYLNDDWKSSISSSVILVAPAIFMSWIARAPEPGVLATALVRLRRINILLALSMLTMAGALSVAWSPVIWAVLWVLSYMLGGFALAIWLAEHSARKPRKFSTSTNG</sequence>
<keyword evidence="1" id="KW-0812">Transmembrane</keyword>
<proteinExistence type="predicted"/>